<evidence type="ECO:0000256" key="3">
    <source>
        <dbReference type="SAM" id="MobiDB-lite"/>
    </source>
</evidence>
<evidence type="ECO:0000256" key="1">
    <source>
        <dbReference type="ARBA" id="ARBA00023054"/>
    </source>
</evidence>
<dbReference type="PANTHER" id="PTHR21694">
    <property type="entry name" value="COILED-COIL DOMAIN-CONTAINING PROTEIN 63"/>
    <property type="match status" value="1"/>
</dbReference>
<feature type="coiled-coil region" evidence="2">
    <location>
        <begin position="336"/>
        <end position="395"/>
    </location>
</feature>
<gene>
    <name evidence="5" type="primary">Ccdc63_0</name>
    <name evidence="5" type="ORF">JACJAC_R11346</name>
</gene>
<comment type="caution">
    <text evidence="5">The sequence shown here is derived from an EMBL/GenBank/DDBJ whole genome shotgun (WGS) entry which is preliminary data.</text>
</comment>
<feature type="coiled-coil region" evidence="2">
    <location>
        <begin position="106"/>
        <end position="163"/>
    </location>
</feature>
<proteinExistence type="predicted"/>
<evidence type="ECO:0000313" key="6">
    <source>
        <dbReference type="Proteomes" id="UP000550086"/>
    </source>
</evidence>
<dbReference type="GO" id="GO:0003341">
    <property type="term" value="P:cilium movement"/>
    <property type="evidence" value="ECO:0007669"/>
    <property type="project" value="TreeGrafter"/>
</dbReference>
<feature type="coiled-coil region" evidence="2">
    <location>
        <begin position="45"/>
        <end position="72"/>
    </location>
</feature>
<accession>A0A7L2YRY8</accession>
<dbReference type="Proteomes" id="UP000550086">
    <property type="component" value="Unassembled WGS sequence"/>
</dbReference>
<feature type="region of interest" description="Disordered" evidence="3">
    <location>
        <begin position="527"/>
        <end position="546"/>
    </location>
</feature>
<feature type="region of interest" description="Disordered" evidence="3">
    <location>
        <begin position="275"/>
        <end position="294"/>
    </location>
</feature>
<sequence>QRRQTSLRNKLSDLPVKEKEKLAEAEFRRLQKQFQIVAEKRRSYAANAKQQMQAQEKKIELLTREHEEMSLTLSKIMSRRNVMLDNRKCMEVQCLLQTKCQYDSLIRGRKALLADLDNQILELEKKIVKENKIAGKVKQANCSKRLQKQIETLESRLNNATVHFDTILTRNNKLREEVKTLRICKATLNNLYLKLQNKLDQQWRRMNTAVEQSTQAYEQRMEALARISAVNERHSKDTVQYNIELREQERILDQETKLKTFTLTKFTDRSELEEQAKKKRDLKAAQRAKRSQGESFESREVAYKRLLELAKDGDIDRLLNDFIEKEEKNFACFSYATELNNEMEKMHQRIKDLQDEITSFVMDEEYAESSSLHDLQKLEEKLTGATEEANRYEDRCKESSKLLGQIKSGMEALFKDINCDATEIMKQLGENGQITDLNLMQFFGLVEKKTNELLLMESVLRYMSSDDSLPAPTFTNPLLVGPGLLRLMDRSHLCPSAPSLDGTTDTIDALEAPLDHDQLCQLIRQSWEKEQGNTSGTGKKGKNGVK</sequence>
<feature type="domain" description="ODAD1 central coiled coil region" evidence="4">
    <location>
        <begin position="147"/>
        <end position="430"/>
    </location>
</feature>
<dbReference type="InterPro" id="IPR049258">
    <property type="entry name" value="ODAD1_CC"/>
</dbReference>
<feature type="compositionally biased region" description="Basic residues" evidence="3">
    <location>
        <begin position="277"/>
        <end position="290"/>
    </location>
</feature>
<evidence type="ECO:0000313" key="5">
    <source>
        <dbReference type="EMBL" id="NXS96479.1"/>
    </source>
</evidence>
<dbReference type="GO" id="GO:0036158">
    <property type="term" value="P:outer dynein arm assembly"/>
    <property type="evidence" value="ECO:0007669"/>
    <property type="project" value="TreeGrafter"/>
</dbReference>
<evidence type="ECO:0000256" key="2">
    <source>
        <dbReference type="SAM" id="Coils"/>
    </source>
</evidence>
<dbReference type="Pfam" id="PF21773">
    <property type="entry name" value="ODAD1_CC"/>
    <property type="match status" value="1"/>
</dbReference>
<feature type="non-terminal residue" evidence="5">
    <location>
        <position position="1"/>
    </location>
</feature>
<reference evidence="5 6" key="1">
    <citation type="submission" date="2019-09" db="EMBL/GenBank/DDBJ databases">
        <title>Bird 10,000 Genomes (B10K) Project - Family phase.</title>
        <authorList>
            <person name="Zhang G."/>
        </authorList>
    </citation>
    <scope>NUCLEOTIDE SEQUENCE [LARGE SCALE GENOMIC DNA]</scope>
    <source>
        <strain evidence="5">B10K-DU-002-59</strain>
        <tissue evidence="5">Muscle</tissue>
    </source>
</reference>
<name>A0A7L2YRY8_JACJC</name>
<keyword evidence="6" id="KW-1185">Reference proteome</keyword>
<protein>
    <submittedName>
        <fullName evidence="5">CCD63 protein</fullName>
    </submittedName>
</protein>
<feature type="non-terminal residue" evidence="5">
    <location>
        <position position="546"/>
    </location>
</feature>
<keyword evidence="1 2" id="KW-0175">Coiled coil</keyword>
<evidence type="ECO:0000259" key="4">
    <source>
        <dbReference type="Pfam" id="PF21773"/>
    </source>
</evidence>
<dbReference type="PANTHER" id="PTHR21694:SF18">
    <property type="entry name" value="COILED-COIL DOMAIN-CONTAINING PROTEIN 63"/>
    <property type="match status" value="1"/>
</dbReference>
<dbReference type="GO" id="GO:0005930">
    <property type="term" value="C:axoneme"/>
    <property type="evidence" value="ECO:0007669"/>
    <property type="project" value="TreeGrafter"/>
</dbReference>
<dbReference type="AlphaFoldDB" id="A0A7L2YRY8"/>
<organism evidence="5 6">
    <name type="scientific">Jacana jacana</name>
    <name type="common">Wattled jacana</name>
    <name type="synonym">Parra jacana</name>
    <dbReference type="NCBI Taxonomy" id="54508"/>
    <lineage>
        <taxon>Eukaryota</taxon>
        <taxon>Metazoa</taxon>
        <taxon>Chordata</taxon>
        <taxon>Craniata</taxon>
        <taxon>Vertebrata</taxon>
        <taxon>Euteleostomi</taxon>
        <taxon>Archelosauria</taxon>
        <taxon>Archosauria</taxon>
        <taxon>Dinosauria</taxon>
        <taxon>Saurischia</taxon>
        <taxon>Theropoda</taxon>
        <taxon>Coelurosauria</taxon>
        <taxon>Aves</taxon>
        <taxon>Neognathae</taxon>
        <taxon>Neoaves</taxon>
        <taxon>Charadriiformes</taxon>
        <taxon>Jacanidae</taxon>
        <taxon>Jacana</taxon>
    </lineage>
</organism>
<dbReference type="OrthoDB" id="6766775at2759"/>
<dbReference type="InterPro" id="IPR051876">
    <property type="entry name" value="ODA-DC/CCD"/>
</dbReference>
<dbReference type="EMBL" id="VZTM01018520">
    <property type="protein sequence ID" value="NXS96479.1"/>
    <property type="molecule type" value="Genomic_DNA"/>
</dbReference>